<organism evidence="3 4">
    <name type="scientific">Nocardioides faecalis</name>
    <dbReference type="NCBI Taxonomy" id="2803858"/>
    <lineage>
        <taxon>Bacteria</taxon>
        <taxon>Bacillati</taxon>
        <taxon>Actinomycetota</taxon>
        <taxon>Actinomycetes</taxon>
        <taxon>Propionibacteriales</taxon>
        <taxon>Nocardioidaceae</taxon>
        <taxon>Nocardioides</taxon>
    </lineage>
</organism>
<evidence type="ECO:0000313" key="3">
    <source>
        <dbReference type="EMBL" id="MBM9459392.1"/>
    </source>
</evidence>
<keyword evidence="4" id="KW-1185">Reference proteome</keyword>
<dbReference type="PROSITE" id="PS51257">
    <property type="entry name" value="PROKAR_LIPOPROTEIN"/>
    <property type="match status" value="1"/>
</dbReference>
<dbReference type="Proteomes" id="UP000663791">
    <property type="component" value="Unassembled WGS sequence"/>
</dbReference>
<evidence type="ECO:0000256" key="1">
    <source>
        <dbReference type="SAM" id="MobiDB-lite"/>
    </source>
</evidence>
<evidence type="ECO:0000256" key="2">
    <source>
        <dbReference type="SAM" id="SignalP"/>
    </source>
</evidence>
<dbReference type="RefSeq" id="WP_205290683.1">
    <property type="nucleotide sequence ID" value="NZ_CP074406.1"/>
</dbReference>
<dbReference type="EMBL" id="JAERTX010000004">
    <property type="protein sequence ID" value="MBM9459392.1"/>
    <property type="molecule type" value="Genomic_DNA"/>
</dbReference>
<proteinExistence type="predicted"/>
<gene>
    <name evidence="3" type="ORF">JK386_05720</name>
</gene>
<name>A0A938XZJ1_9ACTN</name>
<feature type="compositionally biased region" description="Pro residues" evidence="1">
    <location>
        <begin position="46"/>
        <end position="66"/>
    </location>
</feature>
<sequence>MRRRVRTRAGTLALLVALGAAACGVPADDEVRRIDPERVPERLQPTEPPQPTQPTQRPPTAEPTRR</sequence>
<feature type="region of interest" description="Disordered" evidence="1">
    <location>
        <begin position="29"/>
        <end position="66"/>
    </location>
</feature>
<keyword evidence="2" id="KW-0732">Signal</keyword>
<protein>
    <submittedName>
        <fullName evidence="3">Uncharacterized protein</fullName>
    </submittedName>
</protein>
<accession>A0A938XZJ1</accession>
<evidence type="ECO:0000313" key="4">
    <source>
        <dbReference type="Proteomes" id="UP000663791"/>
    </source>
</evidence>
<dbReference type="AlphaFoldDB" id="A0A938XZJ1"/>
<reference evidence="3" key="1">
    <citation type="submission" date="2021-01" db="EMBL/GenBank/DDBJ databases">
        <title>Novel species in genus Nocardioides.</title>
        <authorList>
            <person name="Zhang G."/>
        </authorList>
    </citation>
    <scope>NUCLEOTIDE SEQUENCE</scope>
    <source>
        <strain evidence="3">Zg-536</strain>
    </source>
</reference>
<feature type="compositionally biased region" description="Basic and acidic residues" evidence="1">
    <location>
        <begin position="29"/>
        <end position="41"/>
    </location>
</feature>
<comment type="caution">
    <text evidence="3">The sequence shown here is derived from an EMBL/GenBank/DDBJ whole genome shotgun (WGS) entry which is preliminary data.</text>
</comment>
<feature type="signal peptide" evidence="2">
    <location>
        <begin position="1"/>
        <end position="22"/>
    </location>
</feature>
<feature type="chain" id="PRO_5038810444" evidence="2">
    <location>
        <begin position="23"/>
        <end position="66"/>
    </location>
</feature>